<dbReference type="InterPro" id="IPR005158">
    <property type="entry name" value="BTAD"/>
</dbReference>
<protein>
    <recommendedName>
        <fullName evidence="2">Bacterial transcriptional activator domain-containing protein</fullName>
    </recommendedName>
</protein>
<evidence type="ECO:0000313" key="3">
    <source>
        <dbReference type="EMBL" id="GGL17968.1"/>
    </source>
</evidence>
<gene>
    <name evidence="3" type="ORF">GCM10010844_41010</name>
</gene>
<evidence type="ECO:0000313" key="4">
    <source>
        <dbReference type="Proteomes" id="UP000604341"/>
    </source>
</evidence>
<comment type="caution">
    <text evidence="3">The sequence shown here is derived from an EMBL/GenBank/DDBJ whole genome shotgun (WGS) entry which is preliminary data.</text>
</comment>
<evidence type="ECO:0000256" key="1">
    <source>
        <dbReference type="SAM" id="MobiDB-lite"/>
    </source>
</evidence>
<dbReference type="Gene3D" id="1.25.40.10">
    <property type="entry name" value="Tetratricopeptide repeat domain"/>
    <property type="match status" value="1"/>
</dbReference>
<dbReference type="PANTHER" id="PTHR47691:SF3">
    <property type="entry name" value="HTH-TYPE TRANSCRIPTIONAL REGULATOR RV0890C-RELATED"/>
    <property type="match status" value="1"/>
</dbReference>
<dbReference type="Gene3D" id="3.40.50.300">
    <property type="entry name" value="P-loop containing nucleotide triphosphate hydrolases"/>
    <property type="match status" value="1"/>
</dbReference>
<dbReference type="PANTHER" id="PTHR47691">
    <property type="entry name" value="REGULATOR-RELATED"/>
    <property type="match status" value="1"/>
</dbReference>
<dbReference type="SUPFAM" id="SSF52540">
    <property type="entry name" value="P-loop containing nucleoside triphosphate hydrolases"/>
    <property type="match status" value="1"/>
</dbReference>
<keyword evidence="4" id="KW-1185">Reference proteome</keyword>
<dbReference type="EMBL" id="BMPE01000026">
    <property type="protein sequence ID" value="GGL17968.1"/>
    <property type="molecule type" value="Genomic_DNA"/>
</dbReference>
<accession>A0ABQ2FQV3</accession>
<dbReference type="Proteomes" id="UP000604341">
    <property type="component" value="Unassembled WGS sequence"/>
</dbReference>
<reference evidence="4" key="1">
    <citation type="journal article" date="2019" name="Int. J. Syst. Evol. Microbiol.">
        <title>The Global Catalogue of Microorganisms (GCM) 10K type strain sequencing project: providing services to taxonomists for standard genome sequencing and annotation.</title>
        <authorList>
            <consortium name="The Broad Institute Genomics Platform"/>
            <consortium name="The Broad Institute Genome Sequencing Center for Infectious Disease"/>
            <person name="Wu L."/>
            <person name="Ma J."/>
        </authorList>
    </citation>
    <scope>NUCLEOTIDE SEQUENCE [LARGE SCALE GENOMIC DNA]</scope>
    <source>
        <strain evidence="4">JCM 19173</strain>
    </source>
</reference>
<feature type="region of interest" description="Disordered" evidence="1">
    <location>
        <begin position="307"/>
        <end position="386"/>
    </location>
</feature>
<dbReference type="Pfam" id="PF03704">
    <property type="entry name" value="BTAD"/>
    <property type="match status" value="1"/>
</dbReference>
<proteinExistence type="predicted"/>
<dbReference type="RefSeq" id="WP_189070847.1">
    <property type="nucleotide sequence ID" value="NZ_BMPE01000026.1"/>
</dbReference>
<feature type="domain" description="Bacterial transcriptional activator" evidence="2">
    <location>
        <begin position="94"/>
        <end position="162"/>
    </location>
</feature>
<feature type="compositionally biased region" description="Low complexity" evidence="1">
    <location>
        <begin position="332"/>
        <end position="343"/>
    </location>
</feature>
<dbReference type="InterPro" id="IPR011990">
    <property type="entry name" value="TPR-like_helical_dom_sf"/>
</dbReference>
<evidence type="ECO:0000259" key="2">
    <source>
        <dbReference type="Pfam" id="PF03704"/>
    </source>
</evidence>
<name>A0ABQ2FQV3_9DEIO</name>
<dbReference type="InterPro" id="IPR027417">
    <property type="entry name" value="P-loop_NTPase"/>
</dbReference>
<organism evidence="3 4">
    <name type="scientific">Deinococcus radiotolerans</name>
    <dbReference type="NCBI Taxonomy" id="1309407"/>
    <lineage>
        <taxon>Bacteria</taxon>
        <taxon>Thermotogati</taxon>
        <taxon>Deinococcota</taxon>
        <taxon>Deinococci</taxon>
        <taxon>Deinococcales</taxon>
        <taxon>Deinococcaceae</taxon>
        <taxon>Deinococcus</taxon>
    </lineage>
</organism>
<sequence length="386" mass="41888">MYLTTLGTTHLSGPRLTPRHLLFLAFLAVEGSVSRARLRTLFWPNSTSAANSLRVLLSTMRRAAPGLFAERGDRLIMQCGSDLADLLGHLQAGRAAQALALYRGPFLDELSPTLFGPELEEWLMDTRESIAEQLWEALVHSAEHLAGQGRLDEATTQAEAAWQLPGLPPRDAHDLQRLHRLLILGSSKLAGRVAREAGELGLNLDAYRLPPPEPDTSSPSTVHLPLEVTPFLGHRDLLDQMSQTLADPTTRLLTIFGMGGAGKSRLALQLARQARHTYQDQVWWIPLEDVRQPGDLLSHTALALGINVTPHRPGRDRHGTARPSRTPRVRSVRASGRGGAPPRRAARPLPPPEDARDVPAPALSAGRNDLRAARTGGASPPGGDAE</sequence>